<dbReference type="OrthoDB" id="894278at2"/>
<evidence type="ECO:0000313" key="3">
    <source>
        <dbReference type="Proteomes" id="UP000292372"/>
    </source>
</evidence>
<keyword evidence="1" id="KW-1133">Transmembrane helix</keyword>
<name>A0A4Q9FXB2_9FLAO</name>
<keyword evidence="1" id="KW-0812">Transmembrane</keyword>
<feature type="transmembrane region" description="Helical" evidence="1">
    <location>
        <begin position="12"/>
        <end position="34"/>
    </location>
</feature>
<dbReference type="Proteomes" id="UP000292372">
    <property type="component" value="Unassembled WGS sequence"/>
</dbReference>
<feature type="transmembrane region" description="Helical" evidence="1">
    <location>
        <begin position="125"/>
        <end position="145"/>
    </location>
</feature>
<comment type="caution">
    <text evidence="2">The sequence shown here is derived from an EMBL/GenBank/DDBJ whole genome shotgun (WGS) entry which is preliminary data.</text>
</comment>
<evidence type="ECO:0000313" key="2">
    <source>
        <dbReference type="EMBL" id="TBN19105.1"/>
    </source>
</evidence>
<dbReference type="AlphaFoldDB" id="A0A4Q9FXB2"/>
<proteinExistence type="predicted"/>
<accession>A0A4Q9FXB2</accession>
<keyword evidence="3" id="KW-1185">Reference proteome</keyword>
<evidence type="ECO:0000256" key="1">
    <source>
        <dbReference type="SAM" id="Phobius"/>
    </source>
</evidence>
<feature type="transmembrane region" description="Helical" evidence="1">
    <location>
        <begin position="69"/>
        <end position="88"/>
    </location>
</feature>
<reference evidence="2 3" key="1">
    <citation type="journal article" date="2015" name="Int. J. Syst. Evol. Microbiol.">
        <title>Hyunsoonleella pacifica sp. nov., isolated from seawater of South Pacific Gyre.</title>
        <authorList>
            <person name="Gao X."/>
            <person name="Zhang Z."/>
            <person name="Dai X."/>
            <person name="Zhang X.H."/>
        </authorList>
    </citation>
    <scope>NUCLEOTIDE SEQUENCE [LARGE SCALE GENOMIC DNA]</scope>
    <source>
        <strain evidence="2 3">SW033</strain>
    </source>
</reference>
<feature type="transmembrane region" description="Helical" evidence="1">
    <location>
        <begin position="100"/>
        <end position="119"/>
    </location>
</feature>
<protein>
    <submittedName>
        <fullName evidence="2">Uncharacterized protein</fullName>
    </submittedName>
</protein>
<gene>
    <name evidence="2" type="ORF">EYD46_03305</name>
</gene>
<dbReference type="RefSeq" id="WP_130935619.1">
    <property type="nucleotide sequence ID" value="NZ_BMEE01000001.1"/>
</dbReference>
<organism evidence="2 3">
    <name type="scientific">Hyunsoonleella pacifica</name>
    <dbReference type="NCBI Taxonomy" id="1080224"/>
    <lineage>
        <taxon>Bacteria</taxon>
        <taxon>Pseudomonadati</taxon>
        <taxon>Bacteroidota</taxon>
        <taxon>Flavobacteriia</taxon>
        <taxon>Flavobacteriales</taxon>
        <taxon>Flavobacteriaceae</taxon>
    </lineage>
</organism>
<dbReference type="EMBL" id="SIRS01000001">
    <property type="protein sequence ID" value="TBN19105.1"/>
    <property type="molecule type" value="Genomic_DNA"/>
</dbReference>
<keyword evidence="1" id="KW-0472">Membrane</keyword>
<sequence>MKTNYLLPHRYKILGWILFSLGILSGICLFINGYEVKYLNDTKVLAAYYHDILESEFFKVINNQILDEIIMVFILLGGLILAFTKEKIEDEFIYKLRKDSIVWGIIFNYAILLFTIIFIYEIAFYYVLVLNMFTPLIFFIIRFNFLKLKSRSNEE</sequence>